<dbReference type="AlphaFoldDB" id="A0A9W4T4V2"/>
<comment type="caution">
    <text evidence="1">The sequence shown here is derived from an EMBL/GenBank/DDBJ whole genome shotgun (WGS) entry which is preliminary data.</text>
</comment>
<accession>A0A9W4T4V2</accession>
<proteinExistence type="predicted"/>
<dbReference type="OrthoDB" id="2403390at2759"/>
<evidence type="ECO:0000313" key="2">
    <source>
        <dbReference type="Proteomes" id="UP001153678"/>
    </source>
</evidence>
<reference evidence="1" key="1">
    <citation type="submission" date="2022-08" db="EMBL/GenBank/DDBJ databases">
        <authorList>
            <person name="Kallberg Y."/>
            <person name="Tangrot J."/>
            <person name="Rosling A."/>
        </authorList>
    </citation>
    <scope>NUCLEOTIDE SEQUENCE</scope>
    <source>
        <strain evidence="1">Wild A</strain>
    </source>
</reference>
<protein>
    <submittedName>
        <fullName evidence="1">9570_t:CDS:1</fullName>
    </submittedName>
</protein>
<evidence type="ECO:0000313" key="1">
    <source>
        <dbReference type="EMBL" id="CAI2192657.1"/>
    </source>
</evidence>
<organism evidence="1 2">
    <name type="scientific">Funneliformis geosporum</name>
    <dbReference type="NCBI Taxonomy" id="1117311"/>
    <lineage>
        <taxon>Eukaryota</taxon>
        <taxon>Fungi</taxon>
        <taxon>Fungi incertae sedis</taxon>
        <taxon>Mucoromycota</taxon>
        <taxon>Glomeromycotina</taxon>
        <taxon>Glomeromycetes</taxon>
        <taxon>Glomerales</taxon>
        <taxon>Glomeraceae</taxon>
        <taxon>Funneliformis</taxon>
    </lineage>
</organism>
<gene>
    <name evidence="1" type="ORF">FWILDA_LOCUS15686</name>
</gene>
<name>A0A9W4T4V2_9GLOM</name>
<keyword evidence="2" id="KW-1185">Reference proteome</keyword>
<feature type="non-terminal residue" evidence="1">
    <location>
        <position position="72"/>
    </location>
</feature>
<sequence length="72" mass="8917">MFNICHRHISEDQIPKDNVQIMRKYIFSRNLTVHLKETISRRKKKYYEFGWDQDDLLTELVPLSYTPRRKFE</sequence>
<dbReference type="Proteomes" id="UP001153678">
    <property type="component" value="Unassembled WGS sequence"/>
</dbReference>
<dbReference type="EMBL" id="CAMKVN010008590">
    <property type="protein sequence ID" value="CAI2192657.1"/>
    <property type="molecule type" value="Genomic_DNA"/>
</dbReference>